<name>A0A2P6MZC4_9EUKA</name>
<accession>A0A2P6MZC4</accession>
<gene>
    <name evidence="2" type="ORF">PROFUN_14560</name>
</gene>
<organism evidence="2 3">
    <name type="scientific">Planoprotostelium fungivorum</name>
    <dbReference type="NCBI Taxonomy" id="1890364"/>
    <lineage>
        <taxon>Eukaryota</taxon>
        <taxon>Amoebozoa</taxon>
        <taxon>Evosea</taxon>
        <taxon>Variosea</taxon>
        <taxon>Cavosteliida</taxon>
        <taxon>Cavosteliaceae</taxon>
        <taxon>Planoprotostelium</taxon>
    </lineage>
</organism>
<dbReference type="InParanoid" id="A0A2P6MZC4"/>
<reference evidence="2 3" key="1">
    <citation type="journal article" date="2018" name="Genome Biol. Evol.">
        <title>Multiple Roots of Fruiting Body Formation in Amoebozoa.</title>
        <authorList>
            <person name="Hillmann F."/>
            <person name="Forbes G."/>
            <person name="Novohradska S."/>
            <person name="Ferling I."/>
            <person name="Riege K."/>
            <person name="Groth M."/>
            <person name="Westermann M."/>
            <person name="Marz M."/>
            <person name="Spaller T."/>
            <person name="Winckler T."/>
            <person name="Schaap P."/>
            <person name="Glockner G."/>
        </authorList>
    </citation>
    <scope>NUCLEOTIDE SEQUENCE [LARGE SCALE GENOMIC DNA]</scope>
    <source>
        <strain evidence="2 3">Jena</strain>
    </source>
</reference>
<dbReference type="Proteomes" id="UP000241769">
    <property type="component" value="Unassembled WGS sequence"/>
</dbReference>
<comment type="caution">
    <text evidence="2">The sequence shown here is derived from an EMBL/GenBank/DDBJ whole genome shotgun (WGS) entry which is preliminary data.</text>
</comment>
<feature type="compositionally biased region" description="Low complexity" evidence="1">
    <location>
        <begin position="91"/>
        <end position="102"/>
    </location>
</feature>
<dbReference type="EMBL" id="MDYQ01000285">
    <property type="protein sequence ID" value="PRP77026.1"/>
    <property type="molecule type" value="Genomic_DNA"/>
</dbReference>
<feature type="region of interest" description="Disordered" evidence="1">
    <location>
        <begin position="58"/>
        <end position="106"/>
    </location>
</feature>
<keyword evidence="3" id="KW-1185">Reference proteome</keyword>
<protein>
    <submittedName>
        <fullName evidence="2">Uncharacterized protein</fullName>
    </submittedName>
</protein>
<proteinExistence type="predicted"/>
<dbReference type="AlphaFoldDB" id="A0A2P6MZC4"/>
<evidence type="ECO:0000313" key="2">
    <source>
        <dbReference type="EMBL" id="PRP77026.1"/>
    </source>
</evidence>
<evidence type="ECO:0000313" key="3">
    <source>
        <dbReference type="Proteomes" id="UP000241769"/>
    </source>
</evidence>
<evidence type="ECO:0000256" key="1">
    <source>
        <dbReference type="SAM" id="MobiDB-lite"/>
    </source>
</evidence>
<sequence>MEINNVKMTCGDYTEYIGFHVLDIPQTPGHPRHQLDGAPQLQPTTVLKPHQSSLATTSLHGTLAPRLADVTVSQSHQNRDRPQDHQSPGFSTTSISDDPPTSLDDHCYAHKLRQHSISPPNNKNNDHVVGYLQKADIAKLSTTVQ</sequence>